<keyword evidence="2" id="KW-1185">Reference proteome</keyword>
<accession>A0ABW3NLF1</accession>
<dbReference type="EMBL" id="JBHTKK010000030">
    <property type="protein sequence ID" value="MFD1067874.1"/>
    <property type="molecule type" value="Genomic_DNA"/>
</dbReference>
<proteinExistence type="predicted"/>
<dbReference type="RefSeq" id="WP_379594035.1">
    <property type="nucleotide sequence ID" value="NZ_JBHTKK010000030.1"/>
</dbReference>
<protein>
    <submittedName>
        <fullName evidence="1">Uncharacterized protein</fullName>
    </submittedName>
</protein>
<name>A0ABW3NLF1_9BACI</name>
<reference evidence="2" key="1">
    <citation type="journal article" date="2019" name="Int. J. Syst. Evol. Microbiol.">
        <title>The Global Catalogue of Microorganisms (GCM) 10K type strain sequencing project: providing services to taxonomists for standard genome sequencing and annotation.</title>
        <authorList>
            <consortium name="The Broad Institute Genomics Platform"/>
            <consortium name="The Broad Institute Genome Sequencing Center for Infectious Disease"/>
            <person name="Wu L."/>
            <person name="Ma J."/>
        </authorList>
    </citation>
    <scope>NUCLEOTIDE SEQUENCE [LARGE SCALE GENOMIC DNA]</scope>
    <source>
        <strain evidence="2">CCUG 56608</strain>
    </source>
</reference>
<organism evidence="1 2">
    <name type="scientific">Oceanobacillus locisalsi</name>
    <dbReference type="NCBI Taxonomy" id="546107"/>
    <lineage>
        <taxon>Bacteria</taxon>
        <taxon>Bacillati</taxon>
        <taxon>Bacillota</taxon>
        <taxon>Bacilli</taxon>
        <taxon>Bacillales</taxon>
        <taxon>Bacillaceae</taxon>
        <taxon>Oceanobacillus</taxon>
    </lineage>
</organism>
<sequence length="70" mass="7781">MITVNVTVTKRKTKTILNAAAKRKSMIIIGVKKMTIMINVKKVITEAATRKNVVLAVTGIIKKDMVMPKR</sequence>
<dbReference type="Proteomes" id="UP001597041">
    <property type="component" value="Unassembled WGS sequence"/>
</dbReference>
<evidence type="ECO:0000313" key="2">
    <source>
        <dbReference type="Proteomes" id="UP001597041"/>
    </source>
</evidence>
<comment type="caution">
    <text evidence="1">The sequence shown here is derived from an EMBL/GenBank/DDBJ whole genome shotgun (WGS) entry which is preliminary data.</text>
</comment>
<gene>
    <name evidence="1" type="ORF">ACFQ19_17840</name>
</gene>
<evidence type="ECO:0000313" key="1">
    <source>
        <dbReference type="EMBL" id="MFD1067874.1"/>
    </source>
</evidence>